<feature type="compositionally biased region" description="Basic and acidic residues" evidence="1">
    <location>
        <begin position="116"/>
        <end position="131"/>
    </location>
</feature>
<feature type="region of interest" description="Disordered" evidence="1">
    <location>
        <begin position="1"/>
        <end position="66"/>
    </location>
</feature>
<evidence type="ECO:0000256" key="1">
    <source>
        <dbReference type="SAM" id="MobiDB-lite"/>
    </source>
</evidence>
<feature type="region of interest" description="Disordered" evidence="1">
    <location>
        <begin position="180"/>
        <end position="225"/>
    </location>
</feature>
<feature type="compositionally biased region" description="Pro residues" evidence="1">
    <location>
        <begin position="7"/>
        <end position="17"/>
    </location>
</feature>
<feature type="compositionally biased region" description="Polar residues" evidence="1">
    <location>
        <begin position="194"/>
        <end position="203"/>
    </location>
</feature>
<protein>
    <submittedName>
        <fullName evidence="2">Uncharacterized protein</fullName>
    </submittedName>
</protein>
<dbReference type="KEGG" id="ahg:AHOG_12550"/>
<feature type="region of interest" description="Disordered" evidence="1">
    <location>
        <begin position="252"/>
        <end position="352"/>
    </location>
</feature>
<feature type="compositionally biased region" description="Low complexity" evidence="1">
    <location>
        <begin position="180"/>
        <end position="192"/>
    </location>
</feature>
<evidence type="ECO:0000313" key="2">
    <source>
        <dbReference type="EMBL" id="ASO20153.1"/>
    </source>
</evidence>
<feature type="region of interest" description="Disordered" evidence="1">
    <location>
        <begin position="88"/>
        <end position="142"/>
    </location>
</feature>
<evidence type="ECO:0000313" key="3">
    <source>
        <dbReference type="Proteomes" id="UP000204221"/>
    </source>
</evidence>
<dbReference type="Proteomes" id="UP000204221">
    <property type="component" value="Chromosome"/>
</dbReference>
<feature type="compositionally biased region" description="Basic and acidic residues" evidence="1">
    <location>
        <begin position="33"/>
        <end position="46"/>
    </location>
</feature>
<organism evidence="2 3">
    <name type="scientific">Actinoalloteichus hoggarensis</name>
    <dbReference type="NCBI Taxonomy" id="1470176"/>
    <lineage>
        <taxon>Bacteria</taxon>
        <taxon>Bacillati</taxon>
        <taxon>Actinomycetota</taxon>
        <taxon>Actinomycetes</taxon>
        <taxon>Pseudonocardiales</taxon>
        <taxon>Pseudonocardiaceae</taxon>
        <taxon>Actinoalloteichus</taxon>
    </lineage>
</organism>
<accession>A0A221W362</accession>
<proteinExistence type="predicted"/>
<feature type="compositionally biased region" description="Basic residues" evidence="1">
    <location>
        <begin position="266"/>
        <end position="277"/>
    </location>
</feature>
<keyword evidence="3" id="KW-1185">Reference proteome</keyword>
<feature type="compositionally biased region" description="Basic and acidic residues" evidence="1">
    <location>
        <begin position="304"/>
        <end position="317"/>
    </location>
</feature>
<dbReference type="EMBL" id="CP022521">
    <property type="protein sequence ID" value="ASO20153.1"/>
    <property type="molecule type" value="Genomic_DNA"/>
</dbReference>
<gene>
    <name evidence="2" type="ORF">AHOG_12550</name>
</gene>
<dbReference type="AlphaFoldDB" id="A0A221W362"/>
<name>A0A221W362_9PSEU</name>
<reference evidence="2 3" key="1">
    <citation type="submission" date="2017-07" db="EMBL/GenBank/DDBJ databases">
        <title>Complete genome sequence of Actinoalloteichus hoggarensis DSM 45943, type strain of Actinoalloteichus hoggarensis.</title>
        <authorList>
            <person name="Ruckert C."/>
            <person name="Nouioui I."/>
            <person name="Willmese J."/>
            <person name="van Wezel G."/>
            <person name="Klenk H.-P."/>
            <person name="Kalinowski J."/>
            <person name="Zotchev S.B."/>
        </authorList>
    </citation>
    <scope>NUCLEOTIDE SEQUENCE [LARGE SCALE GENOMIC DNA]</scope>
    <source>
        <strain evidence="2 3">DSM 45943</strain>
    </source>
</reference>
<sequence>MAVGRAPPAPAGGPPGRPSRFDGPGHRPGATEADGRRDRPLGDDCHPCVADPRQHGPTVVRPRRAGSAPPWLRLGLLRWCVAIHADPQGRCRPGSPSAPGLCRDPHRLHRPGATHVVDRRAAGTGRGDPRRPRGLGANPPTRRACLRCDVATSSTRGPPVPPRRPARPPAGRHVAILIGPAGSAPSCSAGPSTDRASTVTGPRSTRPRLTSGRPVRHSTSVLPRAPTVAGTVSPVYDPAHYADTAPGVPGAVAVSRRSARTAPIHRGAHSRSGRRCSSRPPPRSTSTPRPREFLRRAGLPVVEPDDRISTPSQERRASARGSSHVGTGRLDPATRRDSAPGIAWKAFSSRLR</sequence>